<dbReference type="AlphaFoldDB" id="A0A0L0W991"/>
<organism evidence="1 2">
    <name type="scientific">Gottschalkia purinilytica</name>
    <name type="common">Clostridium purinilyticum</name>
    <dbReference type="NCBI Taxonomy" id="1503"/>
    <lineage>
        <taxon>Bacteria</taxon>
        <taxon>Bacillati</taxon>
        <taxon>Bacillota</taxon>
        <taxon>Tissierellia</taxon>
        <taxon>Tissierellales</taxon>
        <taxon>Gottschalkiaceae</taxon>
        <taxon>Gottschalkia</taxon>
    </lineage>
</organism>
<dbReference type="OrthoDB" id="9792160at2"/>
<evidence type="ECO:0000313" key="2">
    <source>
        <dbReference type="Proteomes" id="UP000037267"/>
    </source>
</evidence>
<dbReference type="PANTHER" id="PTHR34547">
    <property type="entry name" value="YACP-LIKE NYN DOMAIN PROTEIN"/>
    <property type="match status" value="1"/>
</dbReference>
<proteinExistence type="predicted"/>
<dbReference type="PANTHER" id="PTHR34547:SF1">
    <property type="entry name" value="YACP-LIKE NYN DOMAIN PROTEIN"/>
    <property type="match status" value="1"/>
</dbReference>
<dbReference type="EMBL" id="LGSS01000010">
    <property type="protein sequence ID" value="KNF08001.1"/>
    <property type="molecule type" value="Genomic_DNA"/>
</dbReference>
<keyword evidence="2" id="KW-1185">Reference proteome</keyword>
<dbReference type="RefSeq" id="WP_050355650.1">
    <property type="nucleotide sequence ID" value="NZ_LGSS01000010.1"/>
</dbReference>
<protein>
    <recommendedName>
        <fullName evidence="3">NYN domain-containing protein</fullName>
    </recommendedName>
</protein>
<dbReference type="InterPro" id="IPR010298">
    <property type="entry name" value="YacP-like"/>
</dbReference>
<dbReference type="Proteomes" id="UP000037267">
    <property type="component" value="Unassembled WGS sequence"/>
</dbReference>
<evidence type="ECO:0000313" key="1">
    <source>
        <dbReference type="EMBL" id="KNF08001.1"/>
    </source>
</evidence>
<gene>
    <name evidence="1" type="ORF">CLPU_10c00550</name>
</gene>
<reference evidence="2" key="1">
    <citation type="submission" date="2015-07" db="EMBL/GenBank/DDBJ databases">
        <title>Draft genome sequence of the purine-degrading Gottschalkia purinilyticum DSM 1384 (formerly Clostridium purinilyticum).</title>
        <authorList>
            <person name="Poehlein A."/>
            <person name="Schiel-Bengelsdorf B."/>
            <person name="Bengelsdorf F.R."/>
            <person name="Daniel R."/>
            <person name="Duerre P."/>
        </authorList>
    </citation>
    <scope>NUCLEOTIDE SEQUENCE [LARGE SCALE GENOMIC DNA]</scope>
    <source>
        <strain evidence="2">DSM 1384</strain>
    </source>
</reference>
<sequence length="173" mass="19966">MKGMHKEYLFVDGYNIINAWEDLRELSNISLESARNELVEIMAEYQSYTGIKVTIVFDAHLVKGSSEKKEKIKGVEIIYTKEKETADHYIEKILDSIGRTKKVRVATSDWVEQQIVMGRGGTRVSARELKLEIGQHKEAIRRKNIKLNESNDLIIGRLDKETLEKLEKWGKNS</sequence>
<dbReference type="PATRIC" id="fig|1503.3.peg.56"/>
<name>A0A0L0W991_GOTPU</name>
<evidence type="ECO:0008006" key="3">
    <source>
        <dbReference type="Google" id="ProtNLM"/>
    </source>
</evidence>
<dbReference type="Pfam" id="PF05991">
    <property type="entry name" value="NYN_YacP"/>
    <property type="match status" value="1"/>
</dbReference>
<comment type="caution">
    <text evidence="1">The sequence shown here is derived from an EMBL/GenBank/DDBJ whole genome shotgun (WGS) entry which is preliminary data.</text>
</comment>
<accession>A0A0L0W991</accession>
<dbReference type="CDD" id="cd10912">
    <property type="entry name" value="PIN_YacP-like"/>
    <property type="match status" value="1"/>
</dbReference>
<dbReference type="STRING" id="1503.CLPU_10c00550"/>